<proteinExistence type="predicted"/>
<feature type="transmembrane region" description="Helical" evidence="9">
    <location>
        <begin position="169"/>
        <end position="191"/>
    </location>
</feature>
<protein>
    <submittedName>
        <fullName evidence="11">FtsQ-type POTRA domain-containing protein</fullName>
    </submittedName>
</protein>
<sequence length="507" mass="54950">MPAPSRWTTVWTRSRPACAPSCARRKHIIERRRRGMPAKKRKRTGQPVRPAAGQARRPAQSRPSRPPLEVSGGRRPALYDVENPAPSYHVGGGYRDNTVQFPTGQARPSARPANQRPSGQRPRPAASGRPQQARPVRQRPAQTVQRREVRRRRKVTRKMLRRRRMLRRLTAIALVLCVAAAGVYLTMTMLFKINAIQVQTASGAALDQSSPYTSSEILDALGVQLEENIFSFDPAAKAAALEKAFPLLEHISVERIYPSTVVVRVTPATPVYTMPSPGGWISLSADLKILSAETEQPDLPVLYGGDPVSTTPGDQLSYVPPETADSAGSTAASSQQAAEPQTDSRIQALQTLLDALEQRDLMADVTRVEFADVEQLAFLYQDRISVLLGTLNELDYKLDYAEYMLLNKEGKGCAPTDTGRLDCSHLRTDGSLQAIFAQGSPTLPSGYVVPEEDTTGTELPAGETGAAEEQPGTDGVPAEGPEDGGEAGADDAAGQETQPAGTQQEEE</sequence>
<evidence type="ECO:0000256" key="9">
    <source>
        <dbReference type="SAM" id="Phobius"/>
    </source>
</evidence>
<feature type="compositionally biased region" description="Low complexity" evidence="8">
    <location>
        <begin position="129"/>
        <end position="142"/>
    </location>
</feature>
<dbReference type="AlphaFoldDB" id="A0A9D2PB74"/>
<keyword evidence="5 9" id="KW-1133">Transmembrane helix</keyword>
<feature type="compositionally biased region" description="Basic residues" evidence="8">
    <location>
        <begin position="23"/>
        <end position="44"/>
    </location>
</feature>
<evidence type="ECO:0000256" key="3">
    <source>
        <dbReference type="ARBA" id="ARBA00022618"/>
    </source>
</evidence>
<dbReference type="Gene3D" id="3.10.20.310">
    <property type="entry name" value="membrane protein fhac"/>
    <property type="match status" value="1"/>
</dbReference>
<dbReference type="InterPro" id="IPR013685">
    <property type="entry name" value="POTRA_FtsQ_type"/>
</dbReference>
<evidence type="ECO:0000313" key="11">
    <source>
        <dbReference type="EMBL" id="HJC46265.1"/>
    </source>
</evidence>
<feature type="domain" description="POTRA" evidence="10">
    <location>
        <begin position="191"/>
        <end position="268"/>
    </location>
</feature>
<feature type="compositionally biased region" description="Low complexity" evidence="8">
    <location>
        <begin position="323"/>
        <end position="338"/>
    </location>
</feature>
<feature type="region of interest" description="Disordered" evidence="8">
    <location>
        <begin position="1"/>
        <end position="155"/>
    </location>
</feature>
<dbReference type="GO" id="GO:0051301">
    <property type="term" value="P:cell division"/>
    <property type="evidence" value="ECO:0007669"/>
    <property type="project" value="UniProtKB-KW"/>
</dbReference>
<feature type="compositionally biased region" description="Acidic residues" evidence="8">
    <location>
        <begin position="480"/>
        <end position="489"/>
    </location>
</feature>
<dbReference type="EMBL" id="DWWN01000060">
    <property type="protein sequence ID" value="HJC46265.1"/>
    <property type="molecule type" value="Genomic_DNA"/>
</dbReference>
<evidence type="ECO:0000256" key="5">
    <source>
        <dbReference type="ARBA" id="ARBA00022989"/>
    </source>
</evidence>
<evidence type="ECO:0000256" key="4">
    <source>
        <dbReference type="ARBA" id="ARBA00022692"/>
    </source>
</evidence>
<reference evidence="11" key="2">
    <citation type="submission" date="2021-04" db="EMBL/GenBank/DDBJ databases">
        <authorList>
            <person name="Gilroy R."/>
        </authorList>
    </citation>
    <scope>NUCLEOTIDE SEQUENCE</scope>
    <source>
        <strain evidence="11">ChiSjej5B23-2810</strain>
    </source>
</reference>
<dbReference type="Proteomes" id="UP000823906">
    <property type="component" value="Unassembled WGS sequence"/>
</dbReference>
<evidence type="ECO:0000259" key="10">
    <source>
        <dbReference type="PROSITE" id="PS51779"/>
    </source>
</evidence>
<feature type="compositionally biased region" description="Polar residues" evidence="8">
    <location>
        <begin position="1"/>
        <end position="12"/>
    </location>
</feature>
<evidence type="ECO:0000256" key="8">
    <source>
        <dbReference type="SAM" id="MobiDB-lite"/>
    </source>
</evidence>
<reference evidence="11" key="1">
    <citation type="journal article" date="2021" name="PeerJ">
        <title>Extensive microbial diversity within the chicken gut microbiome revealed by metagenomics and culture.</title>
        <authorList>
            <person name="Gilroy R."/>
            <person name="Ravi A."/>
            <person name="Getino M."/>
            <person name="Pursley I."/>
            <person name="Horton D.L."/>
            <person name="Alikhan N.F."/>
            <person name="Baker D."/>
            <person name="Gharbi K."/>
            <person name="Hall N."/>
            <person name="Watson M."/>
            <person name="Adriaenssens E.M."/>
            <person name="Foster-Nyarko E."/>
            <person name="Jarju S."/>
            <person name="Secka A."/>
            <person name="Antonio M."/>
            <person name="Oren A."/>
            <person name="Chaudhuri R.R."/>
            <person name="La Ragione R."/>
            <person name="Hildebrand F."/>
            <person name="Pallen M.J."/>
        </authorList>
    </citation>
    <scope>NUCLEOTIDE SEQUENCE</scope>
    <source>
        <strain evidence="11">ChiSjej5B23-2810</strain>
    </source>
</reference>
<dbReference type="Pfam" id="PF08478">
    <property type="entry name" value="POTRA_1"/>
    <property type="match status" value="1"/>
</dbReference>
<feature type="region of interest" description="Disordered" evidence="8">
    <location>
        <begin position="310"/>
        <end position="343"/>
    </location>
</feature>
<evidence type="ECO:0000256" key="2">
    <source>
        <dbReference type="ARBA" id="ARBA00022475"/>
    </source>
</evidence>
<keyword evidence="2" id="KW-1003">Cell membrane</keyword>
<keyword evidence="7" id="KW-0131">Cell cycle</keyword>
<feature type="compositionally biased region" description="Polar residues" evidence="8">
    <location>
        <begin position="495"/>
        <end position="507"/>
    </location>
</feature>
<dbReference type="PROSITE" id="PS51779">
    <property type="entry name" value="POTRA"/>
    <property type="match status" value="1"/>
</dbReference>
<keyword evidence="3" id="KW-0132">Cell division</keyword>
<evidence type="ECO:0000313" key="12">
    <source>
        <dbReference type="Proteomes" id="UP000823906"/>
    </source>
</evidence>
<evidence type="ECO:0000256" key="7">
    <source>
        <dbReference type="ARBA" id="ARBA00023306"/>
    </source>
</evidence>
<comment type="subcellular location">
    <subcellularLocation>
        <location evidence="1">Membrane</location>
    </subcellularLocation>
</comment>
<keyword evidence="4 9" id="KW-0812">Transmembrane</keyword>
<evidence type="ECO:0000256" key="1">
    <source>
        <dbReference type="ARBA" id="ARBA00004370"/>
    </source>
</evidence>
<comment type="caution">
    <text evidence="11">The sequence shown here is derived from an EMBL/GenBank/DDBJ whole genome shotgun (WGS) entry which is preliminary data.</text>
</comment>
<accession>A0A9D2PB74</accession>
<feature type="compositionally biased region" description="Low complexity" evidence="8">
    <location>
        <begin position="46"/>
        <end position="63"/>
    </location>
</feature>
<keyword evidence="6 9" id="KW-0472">Membrane</keyword>
<evidence type="ECO:0000256" key="6">
    <source>
        <dbReference type="ARBA" id="ARBA00023136"/>
    </source>
</evidence>
<feature type="region of interest" description="Disordered" evidence="8">
    <location>
        <begin position="443"/>
        <end position="507"/>
    </location>
</feature>
<dbReference type="InterPro" id="IPR034746">
    <property type="entry name" value="POTRA"/>
</dbReference>
<dbReference type="GO" id="GO:0016020">
    <property type="term" value="C:membrane"/>
    <property type="evidence" value="ECO:0007669"/>
    <property type="project" value="UniProtKB-SubCell"/>
</dbReference>
<name>A0A9D2PB74_9FIRM</name>
<gene>
    <name evidence="11" type="ORF">H9703_09070</name>
</gene>
<organism evidence="11 12">
    <name type="scientific">Candidatus Faecalibacterium faecigallinarum</name>
    <dbReference type="NCBI Taxonomy" id="2838577"/>
    <lineage>
        <taxon>Bacteria</taxon>
        <taxon>Bacillati</taxon>
        <taxon>Bacillota</taxon>
        <taxon>Clostridia</taxon>
        <taxon>Eubacteriales</taxon>
        <taxon>Oscillospiraceae</taxon>
        <taxon>Faecalibacterium</taxon>
    </lineage>
</organism>